<evidence type="ECO:0000256" key="1">
    <source>
        <dbReference type="SAM" id="Phobius"/>
    </source>
</evidence>
<feature type="transmembrane region" description="Helical" evidence="1">
    <location>
        <begin position="32"/>
        <end position="51"/>
    </location>
</feature>
<dbReference type="HOGENOM" id="CLU_042638_1_1_9"/>
<dbReference type="GO" id="GO:0005886">
    <property type="term" value="C:plasma membrane"/>
    <property type="evidence" value="ECO:0007669"/>
    <property type="project" value="TreeGrafter"/>
</dbReference>
<reference evidence="2 3" key="1">
    <citation type="submission" date="2007-08" db="EMBL/GenBank/DDBJ databases">
        <authorList>
            <person name="Fulton L."/>
            <person name="Clifton S."/>
            <person name="Fulton B."/>
            <person name="Xu J."/>
            <person name="Minx P."/>
            <person name="Pepin K.H."/>
            <person name="Johnson M."/>
            <person name="Thiruvilangam P."/>
            <person name="Bhonagiri V."/>
            <person name="Nash W.E."/>
            <person name="Mardis E.R."/>
            <person name="Wilson R.K."/>
        </authorList>
    </citation>
    <scope>NUCLEOTIDE SEQUENCE [LARGE SCALE GENOMIC DNA]</scope>
    <source>
        <strain evidence="3">ATCC BAA-613 / DSM 15670 / CCUG 46953 / JCM 12243 / WAL 16351</strain>
    </source>
</reference>
<dbReference type="GO" id="GO:0015128">
    <property type="term" value="F:gluconate transmembrane transporter activity"/>
    <property type="evidence" value="ECO:0007669"/>
    <property type="project" value="InterPro"/>
</dbReference>
<keyword evidence="1" id="KW-0812">Transmembrane</keyword>
<sequence>MAEGKMETYISLVGIVIAFCTLIFLMMRGVNLFITVMIASLIAIVSGNMNIYKTLTENYMTGFADYYRSYYLVFFCGTLLGTTMELSGAATSIAKWVTGKFKSMAYLAIPLATGIICYGGVTAIISIFATFPIALAIFRENNIPRRLMPAALYFGSCTFAMIAPGAPQVQNIIPTQGFGVDLMAGTVVGFISSILMLLIGSFWLSVMIKNAKKAGEVFTSRDDDKDEKSGSLPSPLISFIPMLVTVIAINLKNKAGENIIPIEYALLMGIATTIILMYRRFDRAELTEAVFQSVPKAAVAIFNICTIVGFGTVIKSTPAFELLVDAVIHIPGNYLVGVSVGTALLAGFCGSASGGLGIITPIFYDIFGAMQGVSYAAIARVMAIASSSLDSLPHSGSVNTSIGLCGESHKSAYIPIFCLSVVTPAICTAVAVILFTLFPGWP</sequence>
<feature type="transmembrane region" description="Helical" evidence="1">
    <location>
        <begin position="293"/>
        <end position="314"/>
    </location>
</feature>
<organism evidence="2 3">
    <name type="scientific">Enterocloster bolteae (strain ATCC BAA-613 / DSM 15670 / CCUG 46953 / JCM 12243 / WAL 16351)</name>
    <name type="common">Clostridium bolteae</name>
    <dbReference type="NCBI Taxonomy" id="411902"/>
    <lineage>
        <taxon>Bacteria</taxon>
        <taxon>Bacillati</taxon>
        <taxon>Bacillota</taxon>
        <taxon>Clostridia</taxon>
        <taxon>Lachnospirales</taxon>
        <taxon>Lachnospiraceae</taxon>
        <taxon>Enterocloster</taxon>
    </lineage>
</organism>
<dbReference type="PANTHER" id="PTHR30354:SF7">
    <property type="entry name" value="BLL7963 PROTEIN"/>
    <property type="match status" value="1"/>
</dbReference>
<dbReference type="Pfam" id="PF02447">
    <property type="entry name" value="GntP_permease"/>
    <property type="match status" value="1"/>
</dbReference>
<evidence type="ECO:0000313" key="2">
    <source>
        <dbReference type="EMBL" id="EDP14567.1"/>
    </source>
</evidence>
<evidence type="ECO:0008006" key="4">
    <source>
        <dbReference type="Google" id="ProtNLM"/>
    </source>
</evidence>
<feature type="transmembrane region" description="Helical" evidence="1">
    <location>
        <begin position="261"/>
        <end position="281"/>
    </location>
</feature>
<reference evidence="2 3" key="2">
    <citation type="submission" date="2007-09" db="EMBL/GenBank/DDBJ databases">
        <title>Draft genome sequence of Clostridium bolteae (ATCC BAA-613).</title>
        <authorList>
            <person name="Sudarsanam P."/>
            <person name="Ley R."/>
            <person name="Guruge J."/>
            <person name="Turnbaugh P.J."/>
            <person name="Mahowald M."/>
            <person name="Liep D."/>
            <person name="Gordon J."/>
        </authorList>
    </citation>
    <scope>NUCLEOTIDE SEQUENCE [LARGE SCALE GENOMIC DNA]</scope>
    <source>
        <strain evidence="3">ATCC BAA-613 / DSM 15670 / CCUG 46953 / JCM 12243 / WAL 16351</strain>
    </source>
</reference>
<feature type="transmembrane region" description="Helical" evidence="1">
    <location>
        <begin position="334"/>
        <end position="360"/>
    </location>
</feature>
<proteinExistence type="predicted"/>
<feature type="transmembrane region" description="Helical" evidence="1">
    <location>
        <begin position="150"/>
        <end position="167"/>
    </location>
</feature>
<feature type="transmembrane region" description="Helical" evidence="1">
    <location>
        <begin position="229"/>
        <end position="249"/>
    </location>
</feature>
<dbReference type="PANTHER" id="PTHR30354">
    <property type="entry name" value="GNT FAMILY GLUCONATE TRANSPORTER"/>
    <property type="match status" value="1"/>
</dbReference>
<gene>
    <name evidence="2" type="ORF">CLOBOL_05109</name>
</gene>
<comment type="caution">
    <text evidence="2">The sequence shown here is derived from an EMBL/GenBank/DDBJ whole genome shotgun (WGS) entry which is preliminary data.</text>
</comment>
<feature type="transmembrane region" description="Helical" evidence="1">
    <location>
        <begin position="187"/>
        <end position="208"/>
    </location>
</feature>
<dbReference type="EMBL" id="ABCC02000039">
    <property type="protein sequence ID" value="EDP14567.1"/>
    <property type="molecule type" value="Genomic_DNA"/>
</dbReference>
<feature type="transmembrane region" description="Helical" evidence="1">
    <location>
        <begin position="105"/>
        <end position="138"/>
    </location>
</feature>
<dbReference type="Proteomes" id="UP000005396">
    <property type="component" value="Unassembled WGS sequence"/>
</dbReference>
<feature type="transmembrane region" description="Helical" evidence="1">
    <location>
        <begin position="71"/>
        <end position="93"/>
    </location>
</feature>
<accession>A8RYF2</accession>
<protein>
    <recommendedName>
        <fullName evidence="4">GntP family permease</fullName>
    </recommendedName>
</protein>
<keyword evidence="1" id="KW-0472">Membrane</keyword>
<feature type="transmembrane region" description="Helical" evidence="1">
    <location>
        <begin position="9"/>
        <end position="26"/>
    </location>
</feature>
<dbReference type="AlphaFoldDB" id="A8RYF2"/>
<dbReference type="eggNOG" id="COG2610">
    <property type="taxonomic scope" value="Bacteria"/>
</dbReference>
<name>A8RYF2_ENTBW</name>
<feature type="transmembrane region" description="Helical" evidence="1">
    <location>
        <begin position="412"/>
        <end position="438"/>
    </location>
</feature>
<keyword evidence="1" id="KW-1133">Transmembrane helix</keyword>
<dbReference type="InterPro" id="IPR003474">
    <property type="entry name" value="Glcn_transporter"/>
</dbReference>
<dbReference type="PaxDb" id="411902-CLOBOL_05109"/>
<evidence type="ECO:0000313" key="3">
    <source>
        <dbReference type="Proteomes" id="UP000005396"/>
    </source>
</evidence>